<gene>
    <name evidence="1" type="ORF">DW839_18580</name>
</gene>
<dbReference type="EMBL" id="QSHZ01000020">
    <property type="protein sequence ID" value="RHC54701.1"/>
    <property type="molecule type" value="Genomic_DNA"/>
</dbReference>
<dbReference type="Proteomes" id="UP000283975">
    <property type="component" value="Unassembled WGS sequence"/>
</dbReference>
<sequence>MKSLILIGIDTTDARRMLGKAGNKDQSMEKALKKAVKETAKQARERLAKQAQKSYTVKNAGFNKNMKIRIVSGSHPAAIIRSDGEPLPLKEFKTSKAGKTTRAQVLKHGTLKPLERGGIKAFINNIADKTRLEKEIQKRVRQEAVYVILL</sequence>
<proteinExistence type="predicted"/>
<reference evidence="1 2" key="1">
    <citation type="submission" date="2018-08" db="EMBL/GenBank/DDBJ databases">
        <title>A genome reference for cultivated species of the human gut microbiota.</title>
        <authorList>
            <person name="Zou Y."/>
            <person name="Xue W."/>
            <person name="Luo G."/>
        </authorList>
    </citation>
    <scope>NUCLEOTIDE SEQUENCE [LARGE SCALE GENOMIC DNA]</scope>
    <source>
        <strain evidence="1 2">AM35-14</strain>
    </source>
</reference>
<protein>
    <submittedName>
        <fullName evidence="1">Uncharacterized protein</fullName>
    </submittedName>
</protein>
<organism evidence="1 2">
    <name type="scientific">Enterocloster bolteae</name>
    <dbReference type="NCBI Taxonomy" id="208479"/>
    <lineage>
        <taxon>Bacteria</taxon>
        <taxon>Bacillati</taxon>
        <taxon>Bacillota</taxon>
        <taxon>Clostridia</taxon>
        <taxon>Lachnospirales</taxon>
        <taxon>Lachnospiraceae</taxon>
        <taxon>Enterocloster</taxon>
    </lineage>
</organism>
<evidence type="ECO:0000313" key="1">
    <source>
        <dbReference type="EMBL" id="RHC54701.1"/>
    </source>
</evidence>
<dbReference type="AlphaFoldDB" id="A0A414AT74"/>
<name>A0A414AT74_9FIRM</name>
<evidence type="ECO:0000313" key="2">
    <source>
        <dbReference type="Proteomes" id="UP000283975"/>
    </source>
</evidence>
<accession>A0A414AT74</accession>
<comment type="caution">
    <text evidence="1">The sequence shown here is derived from an EMBL/GenBank/DDBJ whole genome shotgun (WGS) entry which is preliminary data.</text>
</comment>